<gene>
    <name evidence="3" type="ORF">EII39_02845</name>
</gene>
<dbReference type="Proteomes" id="UP000277597">
    <property type="component" value="Unassembled WGS sequence"/>
</dbReference>
<accession>A0A3P1S879</accession>
<dbReference type="GO" id="GO:0016491">
    <property type="term" value="F:oxidoreductase activity"/>
    <property type="evidence" value="ECO:0007669"/>
    <property type="project" value="UniProtKB-KW"/>
</dbReference>
<protein>
    <submittedName>
        <fullName evidence="3">SDR family NAD(P)-dependent oxidoreductase</fullName>
    </submittedName>
</protein>
<organism evidence="3 4">
    <name type="scientific">Streptococcus sanguinis</name>
    <dbReference type="NCBI Taxonomy" id="1305"/>
    <lineage>
        <taxon>Bacteria</taxon>
        <taxon>Bacillati</taxon>
        <taxon>Bacillota</taxon>
        <taxon>Bacilli</taxon>
        <taxon>Lactobacillales</taxon>
        <taxon>Streptococcaceae</taxon>
        <taxon>Streptococcus</taxon>
    </lineage>
</organism>
<dbReference type="CDD" id="cd05233">
    <property type="entry name" value="SDR_c"/>
    <property type="match status" value="1"/>
</dbReference>
<evidence type="ECO:0000256" key="2">
    <source>
        <dbReference type="ARBA" id="ARBA00023002"/>
    </source>
</evidence>
<reference evidence="3 4" key="1">
    <citation type="submission" date="2018-11" db="EMBL/GenBank/DDBJ databases">
        <title>Genomes From Bacteria Associated with the Canine Oral Cavity: a Test Case for Automated Genome-Based Taxonomic Assignment.</title>
        <authorList>
            <person name="Coil D.A."/>
            <person name="Jospin G."/>
            <person name="Darling A.E."/>
            <person name="Wallis C."/>
            <person name="Davis I.J."/>
            <person name="Harris S."/>
            <person name="Eisen J.A."/>
            <person name="Holcombe L.J."/>
            <person name="O'Flynn C."/>
        </authorList>
    </citation>
    <scope>NUCLEOTIDE SEQUENCE [LARGE SCALE GENOMIC DNA]</scope>
    <source>
        <strain evidence="3 4">OH953</strain>
    </source>
</reference>
<dbReference type="RefSeq" id="WP_124764849.1">
    <property type="nucleotide sequence ID" value="NZ_RQZI01000002.1"/>
</dbReference>
<dbReference type="AlphaFoldDB" id="A0A3P1S879"/>
<dbReference type="PANTHER" id="PTHR44196">
    <property type="entry name" value="DEHYDROGENASE/REDUCTASE SDR FAMILY MEMBER 7B"/>
    <property type="match status" value="1"/>
</dbReference>
<dbReference type="GO" id="GO:0016020">
    <property type="term" value="C:membrane"/>
    <property type="evidence" value="ECO:0007669"/>
    <property type="project" value="TreeGrafter"/>
</dbReference>
<evidence type="ECO:0000313" key="4">
    <source>
        <dbReference type="Proteomes" id="UP000277597"/>
    </source>
</evidence>
<evidence type="ECO:0000313" key="3">
    <source>
        <dbReference type="EMBL" id="RRC93453.1"/>
    </source>
</evidence>
<keyword evidence="2" id="KW-0560">Oxidoreductase</keyword>
<name>A0A3P1S879_STRSA</name>
<dbReference type="Gene3D" id="3.40.50.720">
    <property type="entry name" value="NAD(P)-binding Rossmann-like Domain"/>
    <property type="match status" value="1"/>
</dbReference>
<dbReference type="EMBL" id="RQZI01000002">
    <property type="protein sequence ID" value="RRC93453.1"/>
    <property type="molecule type" value="Genomic_DNA"/>
</dbReference>
<dbReference type="PANTHER" id="PTHR44196:SF1">
    <property type="entry name" value="DEHYDROGENASE_REDUCTASE SDR FAMILY MEMBER 7B"/>
    <property type="match status" value="1"/>
</dbReference>
<comment type="caution">
    <text evidence="3">The sequence shown here is derived from an EMBL/GenBank/DDBJ whole genome shotgun (WGS) entry which is preliminary data.</text>
</comment>
<dbReference type="SUPFAM" id="SSF51735">
    <property type="entry name" value="NAD(P)-binding Rossmann-fold domains"/>
    <property type="match status" value="1"/>
</dbReference>
<proteinExistence type="inferred from homology"/>
<comment type="similarity">
    <text evidence="1">Belongs to the short-chain dehydrogenases/reductases (SDR) family.</text>
</comment>
<sequence>MENDMFDNYFKNKKVVIIGASGSLGRVYTRAFHQAGARLYLLGRDIEKLKMFVQEFSSFIPISSVDITSEESLKNVVSEIQEWSECIDIVINATGFDVRKSLSAHSLEEIEQTLLINLSGAILISKIFLPLLANEKGATIVHSGGFADGRLAFPYYSVDVASRAGIFSFIESMNRELKQEQKKVYLTYFCPNAADTPSENPYHPVWNKMGIKISTTDEVCLALLKGIKSHQRVILMGRGTSLFTKLNLLSSRLADFLLLDKYSRILKKHFA</sequence>
<dbReference type="Pfam" id="PF00106">
    <property type="entry name" value="adh_short"/>
    <property type="match status" value="1"/>
</dbReference>
<dbReference type="InterPro" id="IPR036291">
    <property type="entry name" value="NAD(P)-bd_dom_sf"/>
</dbReference>
<dbReference type="InterPro" id="IPR002347">
    <property type="entry name" value="SDR_fam"/>
</dbReference>
<evidence type="ECO:0000256" key="1">
    <source>
        <dbReference type="ARBA" id="ARBA00006484"/>
    </source>
</evidence>